<dbReference type="SUPFAM" id="SSF53756">
    <property type="entry name" value="UDP-Glycosyltransferase/glycogen phosphorylase"/>
    <property type="match status" value="1"/>
</dbReference>
<evidence type="ECO:0008006" key="5">
    <source>
        <dbReference type="Google" id="ProtNLM"/>
    </source>
</evidence>
<dbReference type="InterPro" id="IPR050194">
    <property type="entry name" value="Glycosyltransferase_grp1"/>
</dbReference>
<dbReference type="CDD" id="cd03801">
    <property type="entry name" value="GT4_PimA-like"/>
    <property type="match status" value="1"/>
</dbReference>
<dbReference type="RefSeq" id="WP_100082522.1">
    <property type="nucleotide sequence ID" value="NZ_NQVN01000020.1"/>
</dbReference>
<dbReference type="PANTHER" id="PTHR45947">
    <property type="entry name" value="SULFOQUINOVOSYL TRANSFERASE SQD2"/>
    <property type="match status" value="1"/>
</dbReference>
<evidence type="ECO:0000259" key="2">
    <source>
        <dbReference type="Pfam" id="PF13439"/>
    </source>
</evidence>
<reference evidence="3 4" key="1">
    <citation type="submission" date="2017-08" db="EMBL/GenBank/DDBJ databases">
        <title>Pleomorphomonas carboxidotrophicus sp. nov., a new mesophilic hydrogenogenic carboxidotroph.</title>
        <authorList>
            <person name="Esquivel-Elizondo S."/>
            <person name="Krajmalnik-Brown R."/>
            <person name="Maldonado J."/>
        </authorList>
    </citation>
    <scope>NUCLEOTIDE SEQUENCE [LARGE SCALE GENOMIC DNA]</scope>
    <source>
        <strain evidence="3 4">SVCO-16</strain>
    </source>
</reference>
<comment type="caution">
    <text evidence="3">The sequence shown here is derived from an EMBL/GenBank/DDBJ whole genome shotgun (WGS) entry which is preliminary data.</text>
</comment>
<keyword evidence="4" id="KW-1185">Reference proteome</keyword>
<proteinExistence type="predicted"/>
<protein>
    <recommendedName>
        <fullName evidence="5">Glycosyl transferase family 1</fullName>
    </recommendedName>
</protein>
<organism evidence="3 4">
    <name type="scientific">Pleomorphomonas carboxyditropha</name>
    <dbReference type="NCBI Taxonomy" id="2023338"/>
    <lineage>
        <taxon>Bacteria</taxon>
        <taxon>Pseudomonadati</taxon>
        <taxon>Pseudomonadota</taxon>
        <taxon>Alphaproteobacteria</taxon>
        <taxon>Hyphomicrobiales</taxon>
        <taxon>Pleomorphomonadaceae</taxon>
        <taxon>Pleomorphomonas</taxon>
    </lineage>
</organism>
<dbReference type="InterPro" id="IPR028098">
    <property type="entry name" value="Glyco_trans_4-like_N"/>
</dbReference>
<accession>A0A2G9WR23</accession>
<dbReference type="Proteomes" id="UP000231070">
    <property type="component" value="Unassembled WGS sequence"/>
</dbReference>
<dbReference type="PANTHER" id="PTHR45947:SF3">
    <property type="entry name" value="SULFOQUINOVOSYL TRANSFERASE SQD2"/>
    <property type="match status" value="1"/>
</dbReference>
<dbReference type="Gene3D" id="3.40.50.2000">
    <property type="entry name" value="Glycogen Phosphorylase B"/>
    <property type="match status" value="2"/>
</dbReference>
<dbReference type="EMBL" id="NQVN01000020">
    <property type="protein sequence ID" value="PIO97171.1"/>
    <property type="molecule type" value="Genomic_DNA"/>
</dbReference>
<dbReference type="AlphaFoldDB" id="A0A2G9WR23"/>
<gene>
    <name evidence="3" type="ORF">CJ014_21285</name>
</gene>
<dbReference type="InterPro" id="IPR001296">
    <property type="entry name" value="Glyco_trans_1"/>
</dbReference>
<sequence length="365" mass="40078">MSKIAFVTTEYIPYPGGVATYVFNAAKALRILGHDAQVYVFGSQGPGEDHNSEVPCHQLSLRKYSPKMLPIMALELFRLMVREQIDLWIAADVRCATVMGLLPSHAKKAAILHGTDVVGRLLEGLDRLWIYRPLRHFDLLIANSEFTKRLAIDNHPYLVGRNIRTSLLGVKEQRLPCRSRPLGGMVSIISVGRKEPRKGLEYAIAAMDLLPDNLRTRVTYRIIGRTVDKDYSDLLERMAATSKARVEIMGAVSEADLSALYDTADIFLHPSVPTPRAIEGFGLVLLEASAAGLTVISTLTDAIPEVVAHGKTGLLVPPADPEAIAAALTNLLNDSNLMRNMAAAGVEHASCFTWENHVRPLLELL</sequence>
<feature type="domain" description="Glycosyltransferase subfamily 4-like N-terminal" evidence="2">
    <location>
        <begin position="15"/>
        <end position="155"/>
    </location>
</feature>
<evidence type="ECO:0000313" key="4">
    <source>
        <dbReference type="Proteomes" id="UP000231070"/>
    </source>
</evidence>
<dbReference type="GO" id="GO:0016758">
    <property type="term" value="F:hexosyltransferase activity"/>
    <property type="evidence" value="ECO:0007669"/>
    <property type="project" value="TreeGrafter"/>
</dbReference>
<name>A0A2G9WR23_9HYPH</name>
<evidence type="ECO:0000259" key="1">
    <source>
        <dbReference type="Pfam" id="PF00534"/>
    </source>
</evidence>
<dbReference type="OrthoDB" id="5443996at2"/>
<evidence type="ECO:0000313" key="3">
    <source>
        <dbReference type="EMBL" id="PIO97171.1"/>
    </source>
</evidence>
<dbReference type="Pfam" id="PF13439">
    <property type="entry name" value="Glyco_transf_4"/>
    <property type="match status" value="1"/>
</dbReference>
<dbReference type="Pfam" id="PF00534">
    <property type="entry name" value="Glycos_transf_1"/>
    <property type="match status" value="1"/>
</dbReference>
<feature type="domain" description="Glycosyl transferase family 1" evidence="1">
    <location>
        <begin position="188"/>
        <end position="345"/>
    </location>
</feature>